<evidence type="ECO:0000313" key="1">
    <source>
        <dbReference type="EMBL" id="SCB53506.1"/>
    </source>
</evidence>
<name>A0A1C3XN71_9BRAD</name>
<dbReference type="Proteomes" id="UP000183174">
    <property type="component" value="Unassembled WGS sequence"/>
</dbReference>
<proteinExistence type="predicted"/>
<evidence type="ECO:0000313" key="2">
    <source>
        <dbReference type="Proteomes" id="UP000183174"/>
    </source>
</evidence>
<accession>A0A1C3XN71</accession>
<protein>
    <submittedName>
        <fullName evidence="1">Uncharacterized protein</fullName>
    </submittedName>
</protein>
<dbReference type="EMBL" id="FMAE01000068">
    <property type="protein sequence ID" value="SCB53506.1"/>
    <property type="molecule type" value="Genomic_DNA"/>
</dbReference>
<dbReference type="RefSeq" id="WP_141697818.1">
    <property type="nucleotide sequence ID" value="NZ_FMAE01000068.1"/>
</dbReference>
<organism evidence="1 2">
    <name type="scientific">Bradyrhizobium yuanmingense</name>
    <dbReference type="NCBI Taxonomy" id="108015"/>
    <lineage>
        <taxon>Bacteria</taxon>
        <taxon>Pseudomonadati</taxon>
        <taxon>Pseudomonadota</taxon>
        <taxon>Alphaproteobacteria</taxon>
        <taxon>Hyphomicrobiales</taxon>
        <taxon>Nitrobacteraceae</taxon>
        <taxon>Bradyrhizobium</taxon>
    </lineage>
</organism>
<reference evidence="1 2" key="1">
    <citation type="submission" date="2016-08" db="EMBL/GenBank/DDBJ databases">
        <authorList>
            <person name="Seilhamer J.J."/>
        </authorList>
    </citation>
    <scope>NUCLEOTIDE SEQUENCE [LARGE SCALE GENOMIC DNA]</scope>
    <source>
        <strain evidence="1 2">CCBAU 10071</strain>
    </source>
</reference>
<gene>
    <name evidence="1" type="ORF">GA0061099_10685</name>
</gene>
<dbReference type="AlphaFoldDB" id="A0A1C3XN71"/>
<sequence>MPVTDIHEIRVLPPLAIGRFGGSAEPMHNYDLVVTAGSGYRELRPAETLLVNPVTGEIVAKQVPSSPVRFKDGAGRVKPVCPFLEVWGRFDDDPELRPLTVNDLADLGRGPEHISWDVLFANLKMLRRTGQPSDRVEARIAGITGHVQHTFIGRCANFKSGTSVAFGSWLCANGWSARGRGRQSR</sequence>